<dbReference type="Proteomes" id="UP001152320">
    <property type="component" value="Chromosome 2"/>
</dbReference>
<protein>
    <submittedName>
        <fullName evidence="2">Monocarboxylate transporter 12</fullName>
    </submittedName>
</protein>
<dbReference type="AlphaFoldDB" id="A0A9Q1HEH2"/>
<keyword evidence="3" id="KW-1185">Reference proteome</keyword>
<proteinExistence type="predicted"/>
<keyword evidence="1" id="KW-0812">Transmembrane</keyword>
<evidence type="ECO:0000313" key="2">
    <source>
        <dbReference type="EMBL" id="KAJ8046632.1"/>
    </source>
</evidence>
<accession>A0A9Q1HEH2</accession>
<dbReference type="GO" id="GO:0008028">
    <property type="term" value="F:monocarboxylic acid transmembrane transporter activity"/>
    <property type="evidence" value="ECO:0007669"/>
    <property type="project" value="TreeGrafter"/>
</dbReference>
<dbReference type="PANTHER" id="PTHR11360">
    <property type="entry name" value="MONOCARBOXYLATE TRANSPORTER"/>
    <property type="match status" value="1"/>
</dbReference>
<dbReference type="Pfam" id="PF07690">
    <property type="entry name" value="MFS_1"/>
    <property type="match status" value="1"/>
</dbReference>
<dbReference type="InterPro" id="IPR050327">
    <property type="entry name" value="Proton-linked_MCT"/>
</dbReference>
<dbReference type="EMBL" id="JAIZAY010000002">
    <property type="protein sequence ID" value="KAJ8046632.1"/>
    <property type="molecule type" value="Genomic_DNA"/>
</dbReference>
<dbReference type="InterPro" id="IPR036259">
    <property type="entry name" value="MFS_trans_sf"/>
</dbReference>
<feature type="transmembrane region" description="Helical" evidence="1">
    <location>
        <begin position="202"/>
        <end position="225"/>
    </location>
</feature>
<keyword evidence="1" id="KW-1133">Transmembrane helix</keyword>
<dbReference type="OrthoDB" id="6430233at2759"/>
<feature type="transmembrane region" description="Helical" evidence="1">
    <location>
        <begin position="22"/>
        <end position="44"/>
    </location>
</feature>
<sequence length="361" mass="39235">MKANGVILAYTVRRFNTTNSSVSWVFTLQCAVAFLITPLGAFLLRTFSCRLLCLIGGLLAGGGYICAGLFTTSVWHLFVYHSLSGVGFGLMCIPNCLYIHANFGRKYTSIFAFGMAFIYVGVAVLPLTQQWLIDNYGHKWGVACFGGLVLNCVHIATLLRPTGKLNQLLSKSCQNTIPEVKLHFVDKYFLCFSAFLRHLNFAILMTFAMVGMFVYSSWALFLLSFGEAQGLSSLEAVYLSTTAGVGGILGSITASTLFAFDGMDGITCCLLPTLANGSCLLLSVFFQHFGTLSFLMFVSGFAQGLQYAGISGFIPALVCNFHVEQGLVASCVTEGIFYQIGGLAAGKTLSIRYFYVVFEHD</sequence>
<feature type="transmembrane region" description="Helical" evidence="1">
    <location>
        <begin position="77"/>
        <end position="98"/>
    </location>
</feature>
<organism evidence="2 3">
    <name type="scientific">Holothuria leucospilota</name>
    <name type="common">Black long sea cucumber</name>
    <name type="synonym">Mertensiothuria leucospilota</name>
    <dbReference type="NCBI Taxonomy" id="206669"/>
    <lineage>
        <taxon>Eukaryota</taxon>
        <taxon>Metazoa</taxon>
        <taxon>Echinodermata</taxon>
        <taxon>Eleutherozoa</taxon>
        <taxon>Echinozoa</taxon>
        <taxon>Holothuroidea</taxon>
        <taxon>Aspidochirotacea</taxon>
        <taxon>Aspidochirotida</taxon>
        <taxon>Holothuriidae</taxon>
        <taxon>Holothuria</taxon>
    </lineage>
</organism>
<name>A0A9Q1HEH2_HOLLE</name>
<feature type="transmembrane region" description="Helical" evidence="1">
    <location>
        <begin position="140"/>
        <end position="159"/>
    </location>
</feature>
<feature type="transmembrane region" description="Helical" evidence="1">
    <location>
        <begin position="110"/>
        <end position="128"/>
    </location>
</feature>
<evidence type="ECO:0000256" key="1">
    <source>
        <dbReference type="SAM" id="Phobius"/>
    </source>
</evidence>
<feature type="transmembrane region" description="Helical" evidence="1">
    <location>
        <begin position="237"/>
        <end position="260"/>
    </location>
</feature>
<comment type="caution">
    <text evidence="2">The sequence shown here is derived from an EMBL/GenBank/DDBJ whole genome shotgun (WGS) entry which is preliminary data.</text>
</comment>
<keyword evidence="1" id="KW-0472">Membrane</keyword>
<reference evidence="2" key="1">
    <citation type="submission" date="2021-10" db="EMBL/GenBank/DDBJ databases">
        <title>Tropical sea cucumber genome reveals ecological adaptation and Cuvierian tubules defense mechanism.</title>
        <authorList>
            <person name="Chen T."/>
        </authorList>
    </citation>
    <scope>NUCLEOTIDE SEQUENCE</scope>
    <source>
        <strain evidence="2">Nanhai2018</strain>
        <tissue evidence="2">Muscle</tissue>
    </source>
</reference>
<dbReference type="InterPro" id="IPR011701">
    <property type="entry name" value="MFS"/>
</dbReference>
<feature type="transmembrane region" description="Helical" evidence="1">
    <location>
        <begin position="51"/>
        <end position="71"/>
    </location>
</feature>
<dbReference type="Gene3D" id="1.20.1250.20">
    <property type="entry name" value="MFS general substrate transporter like domains"/>
    <property type="match status" value="1"/>
</dbReference>
<dbReference type="SUPFAM" id="SSF103473">
    <property type="entry name" value="MFS general substrate transporter"/>
    <property type="match status" value="1"/>
</dbReference>
<evidence type="ECO:0000313" key="3">
    <source>
        <dbReference type="Proteomes" id="UP001152320"/>
    </source>
</evidence>
<gene>
    <name evidence="2" type="ORF">HOLleu_05376</name>
</gene>
<dbReference type="PANTHER" id="PTHR11360:SF303">
    <property type="entry name" value="MAJOR FACILITATOR SUPERFAMILY (MFS) PROFILE DOMAIN-CONTAINING PROTEIN"/>
    <property type="match status" value="1"/>
</dbReference>